<dbReference type="PANTHER" id="PTHR13370:SF24">
    <property type="entry name" value="TYPE III RESTRICTION-MODIFICATION ENZYME STYLTI MOD SUBUNIT"/>
    <property type="match status" value="1"/>
</dbReference>
<dbReference type="GO" id="GO:0003677">
    <property type="term" value="F:DNA binding"/>
    <property type="evidence" value="ECO:0007669"/>
    <property type="project" value="InterPro"/>
</dbReference>
<dbReference type="RefSeq" id="WP_013719649.1">
    <property type="nucleotide sequence ID" value="NC_015416.1"/>
</dbReference>
<dbReference type="OrthoDB" id="118174at2157"/>
<feature type="compositionally biased region" description="Polar residues" evidence="5">
    <location>
        <begin position="263"/>
        <end position="281"/>
    </location>
</feature>
<dbReference type="HOGENOM" id="CLU_024927_10_2_2"/>
<dbReference type="REBASE" id="34681">
    <property type="entry name" value="M.McoGP6ORF2055P"/>
</dbReference>
<evidence type="ECO:0000256" key="2">
    <source>
        <dbReference type="ARBA" id="ARBA00022603"/>
    </source>
</evidence>
<sequence length="687" mass="79243">MTEPVRRGPDNLHPLCGRKTELVWDGKYDEYGLRRPVDVAGSAMPMQKIETVDMPRSEALAGGQTTLGELKTTRQYDFRNMLIWGDNKLVMASLLKDFRGKIDLIYIDPPFDVGADFTMQVPLGDFDDVAEKDQSLLEMVAYRDMWGNGTDSYLNMIYERLVLMHDLLAESGHILVHCDQRVNVYIRLLLHEVFGEEHFLNEIVWQRTSAGKTVSGNLPKNSDYIIWCTKSDTYQFFGFRGELSDEMRKLYNKDDGDGRGAYTTQPIIKTSNPGPQTTYDYTDNRGRVWPCPKKGWRFNESRMHKLENDNRLVFTDVIREKYYLQEREELGSQLPNIWTDISGNALGYSKEAQGYPTQKPEKLVSRIIEALTKEGDLVADFFCGSGTTGAVAERLGRRWIMCDLGRFAIHTSRKRLIDLQRRLQADGQPYRAFDVYNLGRYERQWWQRERLQGFDRDHRRVVLGFYRADPLANPTAWLHGRKGGAFVYVDSIDSLLTREEVRAVARAAREAGGKEVHCLAWEFEMDLRMVCQEIEASEEVRIRLITIPREIMEKNRTAPPPFFEVAVLEAEPVIKKVSGKKKVDIILKKFIPSLAEVPSKELAALKDRAAKDGFDFIDFWAVDFNWQEGKPFEHQWQDYRTRRDRSLKTTSDAFFDGYPGKGVYKACIKVVDIFGCDTSTVVEVRYD</sequence>
<evidence type="ECO:0000313" key="7">
    <source>
        <dbReference type="EMBL" id="AEB68607.1"/>
    </source>
</evidence>
<name>F4BX51_METSG</name>
<protein>
    <submittedName>
        <fullName evidence="7">DNA methylase</fullName>
    </submittedName>
</protein>
<keyword evidence="2 7" id="KW-0489">Methyltransferase</keyword>
<dbReference type="InterPro" id="IPR002941">
    <property type="entry name" value="DNA_methylase_N4/N6"/>
</dbReference>
<dbReference type="PANTHER" id="PTHR13370">
    <property type="entry name" value="RNA METHYLASE-RELATED"/>
    <property type="match status" value="1"/>
</dbReference>
<dbReference type="KEGG" id="mcj:MCON_2055"/>
<dbReference type="InterPro" id="IPR002295">
    <property type="entry name" value="N4/N6-MTase_EcoPI_Mod-like"/>
</dbReference>
<evidence type="ECO:0000256" key="4">
    <source>
        <dbReference type="ARBA" id="ARBA00022691"/>
    </source>
</evidence>
<dbReference type="PRINTS" id="PR00506">
    <property type="entry name" value="D21N6MTFRASE"/>
</dbReference>
<dbReference type="AlphaFoldDB" id="F4BX51"/>
<evidence type="ECO:0000313" key="8">
    <source>
        <dbReference type="Proteomes" id="UP000007807"/>
    </source>
</evidence>
<evidence type="ECO:0000256" key="3">
    <source>
        <dbReference type="ARBA" id="ARBA00022679"/>
    </source>
</evidence>
<keyword evidence="8" id="KW-1185">Reference proteome</keyword>
<feature type="region of interest" description="Disordered" evidence="5">
    <location>
        <begin position="263"/>
        <end position="283"/>
    </location>
</feature>
<dbReference type="InParanoid" id="F4BX51"/>
<feature type="domain" description="DNA methylase N-4/N-6" evidence="6">
    <location>
        <begin position="102"/>
        <end position="411"/>
    </location>
</feature>
<evidence type="ECO:0000256" key="1">
    <source>
        <dbReference type="ARBA" id="ARBA00006594"/>
    </source>
</evidence>
<organism evidence="7 8">
    <name type="scientific">Methanothrix soehngenii (strain ATCC 5969 / DSM 3671 / JCM 10134 / NBRC 103675 / OCM 69 / GP-6)</name>
    <name type="common">Methanosaeta concilii</name>
    <dbReference type="NCBI Taxonomy" id="990316"/>
    <lineage>
        <taxon>Archaea</taxon>
        <taxon>Methanobacteriati</taxon>
        <taxon>Methanobacteriota</taxon>
        <taxon>Stenosarchaea group</taxon>
        <taxon>Methanomicrobia</taxon>
        <taxon>Methanotrichales</taxon>
        <taxon>Methanotrichaceae</taxon>
        <taxon>Methanothrix</taxon>
    </lineage>
</organism>
<dbReference type="GeneID" id="10461549"/>
<accession>F4BX51</accession>
<dbReference type="GO" id="GO:0008170">
    <property type="term" value="F:N-methyltransferase activity"/>
    <property type="evidence" value="ECO:0007669"/>
    <property type="project" value="InterPro"/>
</dbReference>
<dbReference type="STRING" id="990316.MCON_2055"/>
<keyword evidence="3" id="KW-0808">Transferase</keyword>
<dbReference type="InterPro" id="IPR029063">
    <property type="entry name" value="SAM-dependent_MTases_sf"/>
</dbReference>
<dbReference type="Proteomes" id="UP000007807">
    <property type="component" value="Chromosome"/>
</dbReference>
<dbReference type="Gene3D" id="3.40.50.150">
    <property type="entry name" value="Vaccinia Virus protein VP39"/>
    <property type="match status" value="1"/>
</dbReference>
<comment type="similarity">
    <text evidence="1">Belongs to the N(4)/N(6)-methyltransferase family.</text>
</comment>
<dbReference type="EMBL" id="CP002565">
    <property type="protein sequence ID" value="AEB68607.1"/>
    <property type="molecule type" value="Genomic_DNA"/>
</dbReference>
<keyword evidence="4" id="KW-0949">S-adenosyl-L-methionine</keyword>
<evidence type="ECO:0000256" key="5">
    <source>
        <dbReference type="SAM" id="MobiDB-lite"/>
    </source>
</evidence>
<evidence type="ECO:0000259" key="6">
    <source>
        <dbReference type="Pfam" id="PF01555"/>
    </source>
</evidence>
<dbReference type="PROSITE" id="PS00092">
    <property type="entry name" value="N6_MTASE"/>
    <property type="match status" value="1"/>
</dbReference>
<dbReference type="GO" id="GO:0032259">
    <property type="term" value="P:methylation"/>
    <property type="evidence" value="ECO:0007669"/>
    <property type="project" value="UniProtKB-KW"/>
</dbReference>
<gene>
    <name evidence="7" type="ordered locus">MCON_2055</name>
</gene>
<dbReference type="Pfam" id="PF01555">
    <property type="entry name" value="N6_N4_Mtase"/>
    <property type="match status" value="1"/>
</dbReference>
<reference evidence="7 8" key="1">
    <citation type="journal article" date="2011" name="J. Bacteriol.">
        <title>Complete genome sequence of Methanosaeta concilii, a specialist in aceticlastic methanogenesis.</title>
        <authorList>
            <person name="Barber R.D."/>
            <person name="Zhang L."/>
            <person name="Harnack M."/>
            <person name="Olson M.V."/>
            <person name="Kaul R."/>
            <person name="Ingram-Smith C."/>
            <person name="Smith K.S."/>
        </authorList>
    </citation>
    <scope>NUCLEOTIDE SEQUENCE [LARGE SCALE GENOMIC DNA]</scope>
    <source>
        <strain evidence="8">ATCC 5969 / DSM 3671 / JCM 10134 / NBRC 103675 / OCM 69 / GP-6</strain>
    </source>
</reference>
<dbReference type="InterPro" id="IPR002052">
    <property type="entry name" value="DNA_methylase_N6_adenine_CS"/>
</dbReference>
<dbReference type="SUPFAM" id="SSF53335">
    <property type="entry name" value="S-adenosyl-L-methionine-dependent methyltransferases"/>
    <property type="match status" value="1"/>
</dbReference>
<proteinExistence type="inferred from homology"/>
<dbReference type="GO" id="GO:0005737">
    <property type="term" value="C:cytoplasm"/>
    <property type="evidence" value="ECO:0007669"/>
    <property type="project" value="TreeGrafter"/>
</dbReference>